<evidence type="ECO:0000256" key="4">
    <source>
        <dbReference type="ARBA" id="ARBA00014053"/>
    </source>
</evidence>
<evidence type="ECO:0000256" key="7">
    <source>
        <dbReference type="ARBA" id="ARBA00023212"/>
    </source>
</evidence>
<feature type="domain" description="Centrosomal CEP44" evidence="10">
    <location>
        <begin position="7"/>
        <end position="121"/>
    </location>
</feature>
<protein>
    <recommendedName>
        <fullName evidence="4">Centrosomal protein of 44 kDa</fullName>
    </recommendedName>
</protein>
<feature type="compositionally biased region" description="Polar residues" evidence="9">
    <location>
        <begin position="180"/>
        <end position="195"/>
    </location>
</feature>
<evidence type="ECO:0000256" key="6">
    <source>
        <dbReference type="ARBA" id="ARBA00023054"/>
    </source>
</evidence>
<gene>
    <name evidence="11" type="ORF">ECRASSUSDP1_LOCUS11529</name>
</gene>
<evidence type="ECO:0000256" key="5">
    <source>
        <dbReference type="ARBA" id="ARBA00022490"/>
    </source>
</evidence>
<comment type="subcellular location">
    <subcellularLocation>
        <location evidence="1">Cytoplasm</location>
        <location evidence="1">Cytoskeleton</location>
        <location evidence="1">Microtubule organizing center</location>
        <location evidence="1">Centrosome</location>
        <location evidence="1">Centriole</location>
    </subcellularLocation>
    <subcellularLocation>
        <location evidence="3">Cytoplasm</location>
        <location evidence="3">Cytoskeleton</location>
        <location evidence="3">Spindle pole</location>
    </subcellularLocation>
    <subcellularLocation>
        <location evidence="2">Midbody</location>
    </subcellularLocation>
</comment>
<dbReference type="Proteomes" id="UP001295684">
    <property type="component" value="Unassembled WGS sequence"/>
</dbReference>
<evidence type="ECO:0000256" key="1">
    <source>
        <dbReference type="ARBA" id="ARBA00004114"/>
    </source>
</evidence>
<dbReference type="InterPro" id="IPR033603">
    <property type="entry name" value="CEP44"/>
</dbReference>
<evidence type="ECO:0000256" key="9">
    <source>
        <dbReference type="SAM" id="MobiDB-lite"/>
    </source>
</evidence>
<feature type="compositionally biased region" description="Basic residues" evidence="9">
    <location>
        <begin position="274"/>
        <end position="286"/>
    </location>
</feature>
<evidence type="ECO:0000313" key="12">
    <source>
        <dbReference type="Proteomes" id="UP001295684"/>
    </source>
</evidence>
<dbReference type="EMBL" id="CAMPGE010011385">
    <property type="protein sequence ID" value="CAI2370221.1"/>
    <property type="molecule type" value="Genomic_DNA"/>
</dbReference>
<comment type="caution">
    <text evidence="11">The sequence shown here is derived from an EMBL/GenBank/DDBJ whole genome shotgun (WGS) entry which is preliminary data.</text>
</comment>
<proteinExistence type="predicted"/>
<dbReference type="GO" id="GO:0030496">
    <property type="term" value="C:midbody"/>
    <property type="evidence" value="ECO:0007669"/>
    <property type="project" value="UniProtKB-SubCell"/>
</dbReference>
<keyword evidence="12" id="KW-1185">Reference proteome</keyword>
<evidence type="ECO:0000256" key="3">
    <source>
        <dbReference type="ARBA" id="ARBA00004647"/>
    </source>
</evidence>
<dbReference type="GO" id="GO:0000922">
    <property type="term" value="C:spindle pole"/>
    <property type="evidence" value="ECO:0007669"/>
    <property type="project" value="UniProtKB-SubCell"/>
</dbReference>
<name>A0AAD1UIR1_EUPCR</name>
<accession>A0AAD1UIR1</accession>
<organism evidence="11 12">
    <name type="scientific">Euplotes crassus</name>
    <dbReference type="NCBI Taxonomy" id="5936"/>
    <lineage>
        <taxon>Eukaryota</taxon>
        <taxon>Sar</taxon>
        <taxon>Alveolata</taxon>
        <taxon>Ciliophora</taxon>
        <taxon>Intramacronucleata</taxon>
        <taxon>Spirotrichea</taxon>
        <taxon>Hypotrichia</taxon>
        <taxon>Euplotida</taxon>
        <taxon>Euplotidae</taxon>
        <taxon>Moneuplotes</taxon>
    </lineage>
</organism>
<dbReference type="PANTHER" id="PTHR31477">
    <property type="entry name" value="CENTROSOMAL PROTEIN OF 44 KDA"/>
    <property type="match status" value="1"/>
</dbReference>
<keyword evidence="7" id="KW-0206">Cytoskeleton</keyword>
<sequence>MSIEQSNNFRKLIEKLRKIKPPFELKIDDLKKGKPSVYLPIINYILLDFSPEMADMLLDKGYNIYGKADLKFMEDVEKICLNLFQFKPPVNIKQFFSEKFVDQKCHYVCEIIDHVKKSLKAKVPQKPKPAPRVNHGIDAKGIFKERSSSLKHPTKVEMKESIKNFKKNHEEEKGYFGYQQKNSNQYHNPKSNQSYCFPPKPPKMSHHENSKENINPNASMDYKHYIKESSNIPLSAAHHKYHPMVTASQSNKVSTDKLHSAPPEPSELPERRSIKSKRSRSRRKHKINTDNEIKIANPYDQVNNFRPQMDPDDCDSNFSEHTAVNLSQTKKDVPSMLTSDSDFPTPHFEQRDKEKYVTMEEHQKLVGQYNELKMAMNTLTETFSKFVAENNKNMQLFNGVINNMGAEITLQKSKTRYLEQRMNNQ</sequence>
<dbReference type="PANTHER" id="PTHR31477:SF1">
    <property type="entry name" value="CENTROSOMAL PROTEIN OF 44 KDA"/>
    <property type="match status" value="1"/>
</dbReference>
<evidence type="ECO:0000259" key="10">
    <source>
        <dbReference type="Pfam" id="PF15007"/>
    </source>
</evidence>
<keyword evidence="5" id="KW-0963">Cytoplasm</keyword>
<dbReference type="AlphaFoldDB" id="A0AAD1UIR1"/>
<feature type="region of interest" description="Disordered" evidence="9">
    <location>
        <begin position="180"/>
        <end position="217"/>
    </location>
</feature>
<comment type="function">
    <text evidence="8">Centriole-enriched microtubule-binding protein involved in centriole biogenesis. In collaboration with CEP295 and POC1B, is required for the centriole-to-centrosome conversion by ensuring the formation of bona fide centriole wall. Functions as a linker component that maintains centrosome cohesion. Associates with CROCC and regulates its stability and localization to the centrosome.</text>
</comment>
<keyword evidence="6" id="KW-0175">Coiled coil</keyword>
<dbReference type="GO" id="GO:0005814">
    <property type="term" value="C:centriole"/>
    <property type="evidence" value="ECO:0007669"/>
    <property type="project" value="UniProtKB-SubCell"/>
</dbReference>
<reference evidence="11" key="1">
    <citation type="submission" date="2023-07" db="EMBL/GenBank/DDBJ databases">
        <authorList>
            <consortium name="AG Swart"/>
            <person name="Singh M."/>
            <person name="Singh A."/>
            <person name="Seah K."/>
            <person name="Emmerich C."/>
        </authorList>
    </citation>
    <scope>NUCLEOTIDE SEQUENCE</scope>
    <source>
        <strain evidence="11">DP1</strain>
    </source>
</reference>
<evidence type="ECO:0000313" key="11">
    <source>
        <dbReference type="EMBL" id="CAI2370221.1"/>
    </source>
</evidence>
<feature type="region of interest" description="Disordered" evidence="9">
    <location>
        <begin position="248"/>
        <end position="290"/>
    </location>
</feature>
<evidence type="ECO:0000256" key="2">
    <source>
        <dbReference type="ARBA" id="ARBA00004214"/>
    </source>
</evidence>
<evidence type="ECO:0000256" key="8">
    <source>
        <dbReference type="ARBA" id="ARBA00046235"/>
    </source>
</evidence>
<dbReference type="InterPro" id="IPR029157">
    <property type="entry name" value="CEP44_CC"/>
</dbReference>
<dbReference type="Pfam" id="PF15007">
    <property type="entry name" value="CEP44"/>
    <property type="match status" value="1"/>
</dbReference>